<dbReference type="Pfam" id="PF00004">
    <property type="entry name" value="AAA"/>
    <property type="match status" value="1"/>
</dbReference>
<dbReference type="Gene3D" id="3.40.50.300">
    <property type="entry name" value="P-loop containing nucleotide triphosphate hydrolases"/>
    <property type="match status" value="1"/>
</dbReference>
<dbReference type="EMBL" id="CP011133">
    <property type="protein sequence ID" value="AKE62325.1"/>
    <property type="molecule type" value="Genomic_DNA"/>
</dbReference>
<dbReference type="Proteomes" id="UP000034085">
    <property type="component" value="Plasmid"/>
</dbReference>
<evidence type="ECO:0000313" key="2">
    <source>
        <dbReference type="EMBL" id="AKE62325.1"/>
    </source>
</evidence>
<dbReference type="SUPFAM" id="SSF52540">
    <property type="entry name" value="P-loop containing nucleoside triphosphate hydrolases"/>
    <property type="match status" value="1"/>
</dbReference>
<accession>A0A0F6RIU5</accession>
<sequence>MRSKLLLPCEHKAYQSKFQTRTAMALTIKTETLKATTSPTFEALRNRYSHRSSDDEIAVDPLCLSRDDLNELLQACRGDGESKNRRALESIITALEGDFNKPVSSFPAFGRVLLQYLKSNRIDGWIYRRGHDGNLYPGLVTAIKEVKSEKNSDRPPSLLVQISWYGFGEYSHSKKVYGTQLTALNFEPNEVARRSVAKTLADRDIYHETHELKQEYLEQLTRFKEVVDGQFGNQFKATGRAVRMESYSYSDRNLEIAGHKLIHDLPDSECDAYGAEVESPLFEDDQFGLLPEIPVQRYFDLSLQDFIWIHANNVEPYKYDKELPKKMVLPEDHRDLLDILTTDISAFTSDIVEGKSAGNIIMCVGAPGLGKTLTAEVYAEVIERPLYSIHAGALGTNADDIEKNLRTILTRAKRWNCVLLLDEADVFVMQRGASLTQNAIVAEFLRTLEYFDGLMFMTSNRGNDIDEAIIPRCAAIIHYDVPEKSDAQKIWKIMGENFGVNIPDELVRSLVSTYPELPPRDIKMLLRLALRMSVKEQGSGSIPTLDIVRKCAMFRGIERKGKDKAL</sequence>
<dbReference type="InterPro" id="IPR003593">
    <property type="entry name" value="AAA+_ATPase"/>
</dbReference>
<keyword evidence="2" id="KW-0614">Plasmid</keyword>
<organism evidence="2 3">
    <name type="scientific">Citrobacter amalonaticus Y19</name>
    <dbReference type="NCBI Taxonomy" id="1261127"/>
    <lineage>
        <taxon>Bacteria</taxon>
        <taxon>Pseudomonadati</taxon>
        <taxon>Pseudomonadota</taxon>
        <taxon>Gammaproteobacteria</taxon>
        <taxon>Enterobacterales</taxon>
        <taxon>Enterobacteriaceae</taxon>
        <taxon>Citrobacter</taxon>
    </lineage>
</organism>
<evidence type="ECO:0000259" key="1">
    <source>
        <dbReference type="SMART" id="SM00382"/>
    </source>
</evidence>
<feature type="domain" description="AAA+ ATPase" evidence="1">
    <location>
        <begin position="357"/>
        <end position="483"/>
    </location>
</feature>
<gene>
    <name evidence="2" type="ORF">F384_27715</name>
</gene>
<dbReference type="HOGENOM" id="CLU_509728_0_0_6"/>
<dbReference type="InterPro" id="IPR027417">
    <property type="entry name" value="P-loop_NTPase"/>
</dbReference>
<dbReference type="GO" id="GO:0005524">
    <property type="term" value="F:ATP binding"/>
    <property type="evidence" value="ECO:0007669"/>
    <property type="project" value="InterPro"/>
</dbReference>
<dbReference type="PANTHER" id="PTHR46411">
    <property type="entry name" value="FAMILY ATPASE, PUTATIVE-RELATED"/>
    <property type="match status" value="1"/>
</dbReference>
<geneLocation type="plasmid" evidence="2">
    <name>unnamed</name>
</geneLocation>
<dbReference type="InterPro" id="IPR003959">
    <property type="entry name" value="ATPase_AAA_core"/>
</dbReference>
<dbReference type="GO" id="GO:0016887">
    <property type="term" value="F:ATP hydrolysis activity"/>
    <property type="evidence" value="ECO:0007669"/>
    <property type="project" value="InterPro"/>
</dbReference>
<reference evidence="2 3" key="1">
    <citation type="submission" date="2015-03" db="EMBL/GenBank/DDBJ databases">
        <title>Complete genome sequence of Citrobacter amalonaticus Y19.</title>
        <authorList>
            <person name="Park S."/>
        </authorList>
    </citation>
    <scope>NUCLEOTIDE SEQUENCE [LARGE SCALE GENOMIC DNA]</scope>
    <source>
        <strain evidence="2 3">Y19</strain>
        <plasmid evidence="3">Plasmid</plasmid>
    </source>
</reference>
<dbReference type="PATRIC" id="fig|1261127.3.peg.5758"/>
<dbReference type="OrthoDB" id="9809379at2"/>
<dbReference type="AlphaFoldDB" id="A0A0F6RIU5"/>
<protein>
    <submittedName>
        <fullName evidence="2">ATPase</fullName>
    </submittedName>
</protein>
<evidence type="ECO:0000313" key="3">
    <source>
        <dbReference type="Proteomes" id="UP000034085"/>
    </source>
</evidence>
<dbReference type="KEGG" id="cama:F384_27715"/>
<name>A0A0F6RIU5_CITAM</name>
<dbReference type="PANTHER" id="PTHR46411:SF2">
    <property type="entry name" value="AAA+ ATPASE DOMAIN-CONTAINING PROTEIN"/>
    <property type="match status" value="1"/>
</dbReference>
<dbReference type="SMART" id="SM00382">
    <property type="entry name" value="AAA"/>
    <property type="match status" value="1"/>
</dbReference>
<proteinExistence type="predicted"/>